<organism evidence="1 2">
    <name type="scientific">Selenomonas montiformis</name>
    <dbReference type="NCBI Taxonomy" id="2652285"/>
    <lineage>
        <taxon>Bacteria</taxon>
        <taxon>Bacillati</taxon>
        <taxon>Bacillota</taxon>
        <taxon>Negativicutes</taxon>
        <taxon>Selenomonadales</taxon>
        <taxon>Selenomonadaceae</taxon>
        <taxon>Selenomonas</taxon>
    </lineage>
</organism>
<dbReference type="EMBL" id="VUNL01000003">
    <property type="protein sequence ID" value="MSV24234.1"/>
    <property type="molecule type" value="Genomic_DNA"/>
</dbReference>
<protein>
    <submittedName>
        <fullName evidence="1">Uncharacterized protein</fullName>
    </submittedName>
</protein>
<name>A0A6I2UW12_9FIRM</name>
<accession>A0A6I2UW12</accession>
<sequence length="571" mass="63597">MPGGMYKVVVKSAESGVVKTQNGLELINTSSLNLYAGDEVWTDGKYALTLCRRRGRNIFIPAGIIPTYTYTGLYDLNSRWISYEFKKSGAGNAFASDAQHFTIENDVLDLCISKKGKVNSISGGVYIDKPSYNITSEYPYIKYMDLATGDRRNGGNMLIPRQTISKVESESGEIRAGDFLYSGNTEPIQKQESWHWNPSDHIEYTPIYRDSQKAEKKNIPLVVKRDGKIATYDLSAYVRLANFELKKAFSSIKSKAYNHSQKSGGYWAAGKPPKDYICGTYAAINSARIDADGNWTAVIRAWVQGVCFPYAFGNLDLASINTTTNYSVHDIDKWTAMTDRPLYYGYDRTETNQSVSVDHTGLGYWTDANIIASVYILVTNGDPMVIKKDIVTPLPPALTMYDFAFDEGHGALNAGGFDLANYKKVYDYGGIWSQILENSIEKTGPSYAITLRAPMVYGLSYTESSGGHRELTFDLNSGKLKVYSNGTHAKIYDTKGQLIYALPDAKTALGDREGIGGIDAIQVKNGWLICDGYRRRKIYEITQKKRGERDAVNYRIAKMQSKGYLSSGEIK</sequence>
<evidence type="ECO:0000313" key="2">
    <source>
        <dbReference type="Proteomes" id="UP000430222"/>
    </source>
</evidence>
<proteinExistence type="predicted"/>
<dbReference type="Proteomes" id="UP000430222">
    <property type="component" value="Unassembled WGS sequence"/>
</dbReference>
<keyword evidence="2" id="KW-1185">Reference proteome</keyword>
<gene>
    <name evidence="1" type="ORF">FYJ78_03335</name>
</gene>
<evidence type="ECO:0000313" key="1">
    <source>
        <dbReference type="EMBL" id="MSV24234.1"/>
    </source>
</evidence>
<reference evidence="1 2" key="1">
    <citation type="submission" date="2019-08" db="EMBL/GenBank/DDBJ databases">
        <title>In-depth cultivation of the pig gut microbiome towards novel bacterial diversity and tailored functional studies.</title>
        <authorList>
            <person name="Wylensek D."/>
            <person name="Hitch T.C.A."/>
            <person name="Clavel T."/>
        </authorList>
    </citation>
    <scope>NUCLEOTIDE SEQUENCE [LARGE SCALE GENOMIC DNA]</scope>
    <source>
        <strain evidence="2">WCA-380-WT-3B3</strain>
    </source>
</reference>
<comment type="caution">
    <text evidence="1">The sequence shown here is derived from an EMBL/GenBank/DDBJ whole genome shotgun (WGS) entry which is preliminary data.</text>
</comment>
<dbReference type="RefSeq" id="WP_154620009.1">
    <property type="nucleotide sequence ID" value="NZ_VUNL01000003.1"/>
</dbReference>
<dbReference type="AlphaFoldDB" id="A0A6I2UW12"/>